<dbReference type="Proteomes" id="UP000885806">
    <property type="component" value="Unassembled WGS sequence"/>
</dbReference>
<name>A0A7V5NXV9_9PROT</name>
<sequence>MWANRPEPLQHDEIIPLKLTTVSDITNVSARHHKTKPKPKDIVSPPVSEPVQEKPKPVAKAKPEARPKAPPKAPAFDLDALEKALTTDTDKEQKTAEVIPLQNEIPTARQGEVNRMAVGQGDADLVNAKDYIRSRLKSCWIVDTGVPDYDKLVVDIHLRLRPDGHIEQIEVLNAARIIASDNLYWDSARRNAENALRKCAPYEGLKTIDYRVWKDMTLHLDPGDGQ</sequence>
<organism evidence="2">
    <name type="scientific">Hellea balneolensis</name>
    <dbReference type="NCBI Taxonomy" id="287478"/>
    <lineage>
        <taxon>Bacteria</taxon>
        <taxon>Pseudomonadati</taxon>
        <taxon>Pseudomonadota</taxon>
        <taxon>Alphaproteobacteria</taxon>
        <taxon>Maricaulales</taxon>
        <taxon>Robiginitomaculaceae</taxon>
        <taxon>Hellea</taxon>
    </lineage>
</organism>
<proteinExistence type="predicted"/>
<dbReference type="AlphaFoldDB" id="A0A7V5NXV9"/>
<accession>A0A7V5NXV9</accession>
<dbReference type="EMBL" id="DROP01000247">
    <property type="protein sequence ID" value="HHI89031.1"/>
    <property type="molecule type" value="Genomic_DNA"/>
</dbReference>
<evidence type="ECO:0000313" key="2">
    <source>
        <dbReference type="EMBL" id="HHI89031.1"/>
    </source>
</evidence>
<protein>
    <submittedName>
        <fullName evidence="2">Uncharacterized protein</fullName>
    </submittedName>
</protein>
<gene>
    <name evidence="2" type="ORF">ENK01_03675</name>
</gene>
<feature type="compositionally biased region" description="Basic and acidic residues" evidence="1">
    <location>
        <begin position="51"/>
        <end position="67"/>
    </location>
</feature>
<reference evidence="2" key="1">
    <citation type="journal article" date="2020" name="mSystems">
        <title>Genome- and Community-Level Interaction Insights into Carbon Utilization and Element Cycling Functions of Hydrothermarchaeota in Hydrothermal Sediment.</title>
        <authorList>
            <person name="Zhou Z."/>
            <person name="Liu Y."/>
            <person name="Xu W."/>
            <person name="Pan J."/>
            <person name="Luo Z.H."/>
            <person name="Li M."/>
        </authorList>
    </citation>
    <scope>NUCLEOTIDE SEQUENCE [LARGE SCALE GENOMIC DNA]</scope>
    <source>
        <strain evidence="2">HyVt-538</strain>
    </source>
</reference>
<evidence type="ECO:0000256" key="1">
    <source>
        <dbReference type="SAM" id="MobiDB-lite"/>
    </source>
</evidence>
<dbReference type="SUPFAM" id="SSF74653">
    <property type="entry name" value="TolA/TonB C-terminal domain"/>
    <property type="match status" value="1"/>
</dbReference>
<feature type="region of interest" description="Disordered" evidence="1">
    <location>
        <begin position="26"/>
        <end position="74"/>
    </location>
</feature>
<comment type="caution">
    <text evidence="2">The sequence shown here is derived from an EMBL/GenBank/DDBJ whole genome shotgun (WGS) entry which is preliminary data.</text>
</comment>
<dbReference type="Gene3D" id="3.30.1150.10">
    <property type="match status" value="1"/>
</dbReference>